<accession>A0AAV5JL23</accession>
<dbReference type="Proteomes" id="UP001054252">
    <property type="component" value="Unassembled WGS sequence"/>
</dbReference>
<name>A0AAV5JL23_9ROSI</name>
<sequence length="37" mass="4458">MQLSMPTWSLLNYPDDLKIFVNYDFPVKSMLTWNFSD</sequence>
<protein>
    <submittedName>
        <fullName evidence="1">Uncharacterized protein</fullName>
    </submittedName>
</protein>
<comment type="caution">
    <text evidence="1">The sequence shown here is derived from an EMBL/GenBank/DDBJ whole genome shotgun (WGS) entry which is preliminary data.</text>
</comment>
<dbReference type="AlphaFoldDB" id="A0AAV5JL23"/>
<organism evidence="1 2">
    <name type="scientific">Rubroshorea leprosula</name>
    <dbReference type="NCBI Taxonomy" id="152421"/>
    <lineage>
        <taxon>Eukaryota</taxon>
        <taxon>Viridiplantae</taxon>
        <taxon>Streptophyta</taxon>
        <taxon>Embryophyta</taxon>
        <taxon>Tracheophyta</taxon>
        <taxon>Spermatophyta</taxon>
        <taxon>Magnoliopsida</taxon>
        <taxon>eudicotyledons</taxon>
        <taxon>Gunneridae</taxon>
        <taxon>Pentapetalae</taxon>
        <taxon>rosids</taxon>
        <taxon>malvids</taxon>
        <taxon>Malvales</taxon>
        <taxon>Dipterocarpaceae</taxon>
        <taxon>Rubroshorea</taxon>
    </lineage>
</organism>
<dbReference type="EMBL" id="BPVZ01000034">
    <property type="protein sequence ID" value="GKV11490.1"/>
    <property type="molecule type" value="Genomic_DNA"/>
</dbReference>
<reference evidence="1 2" key="1">
    <citation type="journal article" date="2021" name="Commun. Biol.">
        <title>The genome of Shorea leprosula (Dipterocarpaceae) highlights the ecological relevance of drought in aseasonal tropical rainforests.</title>
        <authorList>
            <person name="Ng K.K.S."/>
            <person name="Kobayashi M.J."/>
            <person name="Fawcett J.A."/>
            <person name="Hatakeyama M."/>
            <person name="Paape T."/>
            <person name="Ng C.H."/>
            <person name="Ang C.C."/>
            <person name="Tnah L.H."/>
            <person name="Lee C.T."/>
            <person name="Nishiyama T."/>
            <person name="Sese J."/>
            <person name="O'Brien M.J."/>
            <person name="Copetti D."/>
            <person name="Mohd Noor M.I."/>
            <person name="Ong R.C."/>
            <person name="Putra M."/>
            <person name="Sireger I.Z."/>
            <person name="Indrioko S."/>
            <person name="Kosugi Y."/>
            <person name="Izuno A."/>
            <person name="Isagi Y."/>
            <person name="Lee S.L."/>
            <person name="Shimizu K.K."/>
        </authorList>
    </citation>
    <scope>NUCLEOTIDE SEQUENCE [LARGE SCALE GENOMIC DNA]</scope>
    <source>
        <strain evidence="1">214</strain>
    </source>
</reference>
<evidence type="ECO:0000313" key="1">
    <source>
        <dbReference type="EMBL" id="GKV11490.1"/>
    </source>
</evidence>
<keyword evidence="2" id="KW-1185">Reference proteome</keyword>
<proteinExistence type="predicted"/>
<evidence type="ECO:0000313" key="2">
    <source>
        <dbReference type="Proteomes" id="UP001054252"/>
    </source>
</evidence>
<gene>
    <name evidence="1" type="ORF">SLEP1_g22747</name>
</gene>